<evidence type="ECO:0000313" key="2">
    <source>
        <dbReference type="Proteomes" id="UP000279562"/>
    </source>
</evidence>
<name>A0A3P1ZWY6_9BACE</name>
<comment type="caution">
    <text evidence="1">The sequence shown here is derived from an EMBL/GenBank/DDBJ whole genome shotgun (WGS) entry which is preliminary data.</text>
</comment>
<sequence>MKRNKRTRNAIDTFFFHCERVYTVKGKKLGKAFCLPGSATKCVLRKPTIFSLSPFESPFYPHNNHRINL</sequence>
<dbReference type="AlphaFoldDB" id="A0A3P1ZWY6"/>
<gene>
    <name evidence="1" type="ORF">EII33_13285</name>
</gene>
<protein>
    <submittedName>
        <fullName evidence="1">Uncharacterized protein</fullName>
    </submittedName>
</protein>
<organism evidence="1 2">
    <name type="scientific">Prevotella heparinolytica</name>
    <dbReference type="NCBI Taxonomy" id="28113"/>
    <lineage>
        <taxon>Bacteria</taxon>
        <taxon>Pseudomonadati</taxon>
        <taxon>Bacteroidota</taxon>
        <taxon>Bacteroidia</taxon>
        <taxon>Bacteroidales</taxon>
        <taxon>Bacteroidaceae</taxon>
        <taxon>Bacteroides</taxon>
    </lineage>
</organism>
<accession>A0A3P1ZWY6</accession>
<dbReference type="Proteomes" id="UP000279562">
    <property type="component" value="Unassembled WGS sequence"/>
</dbReference>
<keyword evidence="2" id="KW-1185">Reference proteome</keyword>
<evidence type="ECO:0000313" key="1">
    <source>
        <dbReference type="EMBL" id="RRD87358.1"/>
    </source>
</evidence>
<proteinExistence type="predicted"/>
<dbReference type="EMBL" id="RQYF01000107">
    <property type="protein sequence ID" value="RRD87358.1"/>
    <property type="molecule type" value="Genomic_DNA"/>
</dbReference>
<reference evidence="1 2" key="1">
    <citation type="submission" date="2018-11" db="EMBL/GenBank/DDBJ databases">
        <title>Genomes From Bacteria Associated with the Canine Oral Cavity: a Test Case for Automated Genome-Based Taxonomic Assignment.</title>
        <authorList>
            <person name="Coil D.A."/>
            <person name="Jospin G."/>
            <person name="Darling A.E."/>
            <person name="Wallis C."/>
            <person name="Davis I.J."/>
            <person name="Harris S."/>
            <person name="Eisen J.A."/>
            <person name="Holcombe L.J."/>
            <person name="O'Flynn C."/>
        </authorList>
    </citation>
    <scope>NUCLEOTIDE SEQUENCE [LARGE SCALE GENOMIC DNA]</scope>
    <source>
        <strain evidence="1 2">OH1047_COT-310</strain>
    </source>
</reference>